<dbReference type="AlphaFoldDB" id="H6N943"/>
<dbReference type="STRING" id="1116391.PM3016_841"/>
<feature type="transmembrane region" description="Helical" evidence="1">
    <location>
        <begin position="118"/>
        <end position="137"/>
    </location>
</feature>
<feature type="transmembrane region" description="Helical" evidence="1">
    <location>
        <begin position="57"/>
        <end position="76"/>
    </location>
</feature>
<gene>
    <name evidence="2" type="ORF">PM3016_841</name>
</gene>
<evidence type="ECO:0000313" key="2">
    <source>
        <dbReference type="EMBL" id="AFC27789.1"/>
    </source>
</evidence>
<feature type="transmembrane region" description="Helical" evidence="1">
    <location>
        <begin position="7"/>
        <end position="25"/>
    </location>
</feature>
<feature type="transmembrane region" description="Helical" evidence="1">
    <location>
        <begin position="404"/>
        <end position="421"/>
    </location>
</feature>
<feature type="transmembrane region" description="Helical" evidence="1">
    <location>
        <begin position="88"/>
        <end position="106"/>
    </location>
</feature>
<proteinExistence type="predicted"/>
<dbReference type="Proteomes" id="UP000007523">
    <property type="component" value="Chromosome"/>
</dbReference>
<keyword evidence="1" id="KW-0472">Membrane</keyword>
<feature type="transmembrane region" description="Helical" evidence="1">
    <location>
        <begin position="302"/>
        <end position="322"/>
    </location>
</feature>
<protein>
    <submittedName>
        <fullName evidence="2">Uncharacterized protein</fullName>
    </submittedName>
</protein>
<dbReference type="EMBL" id="CP003235">
    <property type="protein sequence ID" value="AFC27789.1"/>
    <property type="molecule type" value="Genomic_DNA"/>
</dbReference>
<organism evidence="2 3">
    <name type="scientific">Paenibacillus mucilaginosus 3016</name>
    <dbReference type="NCBI Taxonomy" id="1116391"/>
    <lineage>
        <taxon>Bacteria</taxon>
        <taxon>Bacillati</taxon>
        <taxon>Bacillota</taxon>
        <taxon>Bacilli</taxon>
        <taxon>Bacillales</taxon>
        <taxon>Paenibacillaceae</taxon>
        <taxon>Paenibacillus</taxon>
    </lineage>
</organism>
<feature type="transmembrane region" description="Helical" evidence="1">
    <location>
        <begin position="334"/>
        <end position="357"/>
    </location>
</feature>
<keyword evidence="1" id="KW-1133">Transmembrane helix</keyword>
<keyword evidence="3" id="KW-1185">Reference proteome</keyword>
<dbReference type="KEGG" id="pmq:PM3016_841"/>
<feature type="transmembrane region" description="Helical" evidence="1">
    <location>
        <begin position="174"/>
        <end position="196"/>
    </location>
</feature>
<keyword evidence="1" id="KW-0812">Transmembrane</keyword>
<feature type="transmembrane region" description="Helical" evidence="1">
    <location>
        <begin position="377"/>
        <end position="397"/>
    </location>
</feature>
<name>H6N943_9BACL</name>
<feature type="transmembrane region" description="Helical" evidence="1">
    <location>
        <begin position="143"/>
        <end position="162"/>
    </location>
</feature>
<dbReference type="HOGENOM" id="CLU_602485_0_0_9"/>
<sequence length="454" mass="51773">MTTTQIKTYSIILGLPLLCGAAFAVLLNTHFYAYLIYILLGFVFYLLMKLLGKESSFAFWIPLFVVALVAVGRFFLLDFYDHNGLNPLKIHPFVVAWLIAFALTLLEDLLQRNVKFDKVVITSLLVIGVFFLVTFLFRGFSGFSMLIHNYIAPISFFLYFYYQKTKVDAAKVQRIVRVLIWIAAIIGLIGIFEYMVESNPLQHIYDEETPTWLDSTFREGYRIKTIIGHPLDNGLFFLFSMMIVQLNIKSAKIKYPLLLLFAVDLLLTGSRSFFLISFLVFFYSKDMFSGGLKSLKQSSTALVLSAVIGLVTLATPLGTTFLNRVGSAEDSSEARWLILDYFAKHVFSFQMMGLGGATETITLVDQFNNTVYLENPWVILFFDVGYLILLYIFLLFLILRRVQGTFLVLVMLLALSGYNSFGVRNNANFFLFYLLAYGYVLAQEQPDARKLKEA</sequence>
<evidence type="ECO:0000256" key="1">
    <source>
        <dbReference type="SAM" id="Phobius"/>
    </source>
</evidence>
<dbReference type="RefSeq" id="WP_014368562.1">
    <property type="nucleotide sequence ID" value="NC_016935.1"/>
</dbReference>
<evidence type="ECO:0000313" key="3">
    <source>
        <dbReference type="Proteomes" id="UP000007523"/>
    </source>
</evidence>
<reference evidence="2 3" key="1">
    <citation type="journal article" date="2012" name="J. Bacteriol.">
        <title>Complete Genome Sequence of Paenibacillus mucilaginosus 3016, a Bacterium Functional as Microbial Fertilizer.</title>
        <authorList>
            <person name="Ma M."/>
            <person name="Wang Z."/>
            <person name="Li L."/>
            <person name="Jiang X."/>
            <person name="Guan D."/>
            <person name="Cao F."/>
            <person name="Chen H."/>
            <person name="Wang X."/>
            <person name="Shen D."/>
            <person name="Du B."/>
            <person name="Li J."/>
        </authorList>
    </citation>
    <scope>NUCLEOTIDE SEQUENCE [LARGE SCALE GENOMIC DNA]</scope>
    <source>
        <strain evidence="2 3">3016</strain>
    </source>
</reference>
<accession>H6N943</accession>
<feature type="transmembrane region" description="Helical" evidence="1">
    <location>
        <begin position="258"/>
        <end position="282"/>
    </location>
</feature>
<feature type="transmembrane region" description="Helical" evidence="1">
    <location>
        <begin position="226"/>
        <end position="246"/>
    </location>
</feature>
<feature type="transmembrane region" description="Helical" evidence="1">
    <location>
        <begin position="31"/>
        <end position="48"/>
    </location>
</feature>